<feature type="domain" description="NAD-dependent epimerase/dehydratase" evidence="1">
    <location>
        <begin position="4"/>
        <end position="71"/>
    </location>
</feature>
<dbReference type="AlphaFoldDB" id="A0A3S1CAH9"/>
<reference evidence="2 3" key="1">
    <citation type="submission" date="2018-12" db="EMBL/GenBank/DDBJ databases">
        <authorList>
            <person name="Sun L."/>
            <person name="Chen Z."/>
        </authorList>
    </citation>
    <scope>NUCLEOTIDE SEQUENCE [LARGE SCALE GENOMIC DNA]</scope>
    <source>
        <strain evidence="2 3">DSM 15890</strain>
    </source>
</reference>
<protein>
    <submittedName>
        <fullName evidence="2">NAD-dependent dehydratase</fullName>
    </submittedName>
</protein>
<evidence type="ECO:0000313" key="2">
    <source>
        <dbReference type="EMBL" id="RUT47521.1"/>
    </source>
</evidence>
<proteinExistence type="predicted"/>
<dbReference type="RefSeq" id="WP_127191399.1">
    <property type="nucleotide sequence ID" value="NZ_RZNY01000004.1"/>
</dbReference>
<dbReference type="OrthoDB" id="9809586at2"/>
<dbReference type="SUPFAM" id="SSF51735">
    <property type="entry name" value="NAD(P)-binding Rossmann-fold domains"/>
    <property type="match status" value="1"/>
</dbReference>
<dbReference type="InterPro" id="IPR001509">
    <property type="entry name" value="Epimerase_deHydtase"/>
</dbReference>
<dbReference type="InterPro" id="IPR036291">
    <property type="entry name" value="NAD(P)-bd_dom_sf"/>
</dbReference>
<organism evidence="2 3">
    <name type="scientific">Paenibacillus anaericanus</name>
    <dbReference type="NCBI Taxonomy" id="170367"/>
    <lineage>
        <taxon>Bacteria</taxon>
        <taxon>Bacillati</taxon>
        <taxon>Bacillota</taxon>
        <taxon>Bacilli</taxon>
        <taxon>Bacillales</taxon>
        <taxon>Paenibacillaceae</taxon>
        <taxon>Paenibacillus</taxon>
    </lineage>
</organism>
<keyword evidence="3" id="KW-1185">Reference proteome</keyword>
<gene>
    <name evidence="2" type="ORF">EJP82_07390</name>
</gene>
<dbReference type="Proteomes" id="UP000279446">
    <property type="component" value="Unassembled WGS sequence"/>
</dbReference>
<evidence type="ECO:0000313" key="3">
    <source>
        <dbReference type="Proteomes" id="UP000279446"/>
    </source>
</evidence>
<dbReference type="Pfam" id="PF01370">
    <property type="entry name" value="Epimerase"/>
    <property type="match status" value="1"/>
</dbReference>
<evidence type="ECO:0000259" key="1">
    <source>
        <dbReference type="Pfam" id="PF01370"/>
    </source>
</evidence>
<accession>A0A3S1CAH9</accession>
<comment type="caution">
    <text evidence="2">The sequence shown here is derived from an EMBL/GenBank/DDBJ whole genome shotgun (WGS) entry which is preliminary data.</text>
</comment>
<sequence length="294" mass="32435">MSKILVLGGSRYFGKRLVNLLLREGKHEVTVATRGLTEVSFDGPVRSLTLNRTDVQDLKKAAEAGPWDVIYDNICYSPNEALAAIDAFEGRVGQYILTSTLSVYDFSEIATTESAFDPYDYPLRTGNREDFDYGEGKRLAEATFFQRASFPVCAMRIPIVLGPDDYTKRLHFHVERVLNETPIGIPNPEAAISLITSAGAASFLNWLGSSPITGPVNACSNGKLTIREIISLIERETGVAAVIQPETEQADMSPFGVPSSWFMDTSKAERAGYQFDAIDDWLPELIRLLVAERA</sequence>
<name>A0A3S1CAH9_9BACL</name>
<dbReference type="EMBL" id="RZNY01000004">
    <property type="protein sequence ID" value="RUT47521.1"/>
    <property type="molecule type" value="Genomic_DNA"/>
</dbReference>
<dbReference type="Gene3D" id="3.40.50.720">
    <property type="entry name" value="NAD(P)-binding Rossmann-like Domain"/>
    <property type="match status" value="1"/>
</dbReference>